<feature type="transmembrane region" description="Helical" evidence="7">
    <location>
        <begin position="254"/>
        <end position="273"/>
    </location>
</feature>
<feature type="binding site" evidence="6">
    <location>
        <position position="292"/>
    </location>
    <ligand>
        <name>Zn(2+)</name>
        <dbReference type="ChEBI" id="CHEBI:29105"/>
    </ligand>
</feature>
<comment type="subcellular location">
    <subcellularLocation>
        <location evidence="1">Membrane</location>
        <topology evidence="1">Multi-pass membrane protein</topology>
    </subcellularLocation>
</comment>
<keyword evidence="6" id="KW-0862">Zinc</keyword>
<evidence type="ECO:0000256" key="1">
    <source>
        <dbReference type="ARBA" id="ARBA00004141"/>
    </source>
</evidence>
<dbReference type="GO" id="GO:0006882">
    <property type="term" value="P:intracellular zinc ion homeostasis"/>
    <property type="evidence" value="ECO:0007669"/>
    <property type="project" value="TreeGrafter"/>
</dbReference>
<dbReference type="GO" id="GO:0046872">
    <property type="term" value="F:metal ion binding"/>
    <property type="evidence" value="ECO:0007669"/>
    <property type="project" value="UniProtKB-KW"/>
</dbReference>
<keyword evidence="6" id="KW-0479">Metal-binding</keyword>
<organism evidence="8 9">
    <name type="scientific">Guyanagaster necrorhizus</name>
    <dbReference type="NCBI Taxonomy" id="856835"/>
    <lineage>
        <taxon>Eukaryota</taxon>
        <taxon>Fungi</taxon>
        <taxon>Dikarya</taxon>
        <taxon>Basidiomycota</taxon>
        <taxon>Agaricomycotina</taxon>
        <taxon>Agaricomycetes</taxon>
        <taxon>Agaricomycetidae</taxon>
        <taxon>Agaricales</taxon>
        <taxon>Marasmiineae</taxon>
        <taxon>Physalacriaceae</taxon>
        <taxon>Guyanagaster</taxon>
    </lineage>
</organism>
<gene>
    <name evidence="8" type="ORF">BT62DRAFT_889180</name>
</gene>
<comment type="caution">
    <text evidence="8">The sequence shown here is derived from an EMBL/GenBank/DDBJ whole genome shotgun (WGS) entry which is preliminary data.</text>
</comment>
<evidence type="ECO:0000256" key="5">
    <source>
        <dbReference type="ARBA" id="ARBA00023136"/>
    </source>
</evidence>
<evidence type="ECO:0000256" key="6">
    <source>
        <dbReference type="PIRSR" id="PIRSR604254-1"/>
    </source>
</evidence>
<dbReference type="PANTHER" id="PTHR20855:SF52">
    <property type="entry name" value="ADIPONECTIN RECEPTOR PROTEIN"/>
    <property type="match status" value="1"/>
</dbReference>
<feature type="binding site" evidence="6">
    <location>
        <position position="296"/>
    </location>
    <ligand>
        <name>Zn(2+)</name>
        <dbReference type="ChEBI" id="CHEBI:29105"/>
    </ligand>
</feature>
<evidence type="ECO:0000256" key="7">
    <source>
        <dbReference type="SAM" id="Phobius"/>
    </source>
</evidence>
<evidence type="ECO:0000256" key="2">
    <source>
        <dbReference type="ARBA" id="ARBA00007018"/>
    </source>
</evidence>
<keyword evidence="9" id="KW-1185">Reference proteome</keyword>
<reference evidence="8" key="1">
    <citation type="submission" date="2020-11" db="EMBL/GenBank/DDBJ databases">
        <title>Adaptations for nitrogen fixation in a non-lichenized fungal sporocarp promotes dispersal by wood-feeding termites.</title>
        <authorList>
            <consortium name="DOE Joint Genome Institute"/>
            <person name="Koch R.A."/>
            <person name="Yoon G."/>
            <person name="Arayal U."/>
            <person name="Lail K."/>
            <person name="Amirebrahimi M."/>
            <person name="Labutti K."/>
            <person name="Lipzen A."/>
            <person name="Riley R."/>
            <person name="Barry K."/>
            <person name="Henrissat B."/>
            <person name="Grigoriev I.V."/>
            <person name="Herr J.R."/>
            <person name="Aime M.C."/>
        </authorList>
    </citation>
    <scope>NUCLEOTIDE SEQUENCE</scope>
    <source>
        <strain evidence="8">MCA 3950</strain>
    </source>
</reference>
<protein>
    <submittedName>
        <fullName evidence="8">HlyIII-domain-containing protein</fullName>
    </submittedName>
</protein>
<evidence type="ECO:0000256" key="3">
    <source>
        <dbReference type="ARBA" id="ARBA00022692"/>
    </source>
</evidence>
<name>A0A9P8AUZ4_9AGAR</name>
<dbReference type="AlphaFoldDB" id="A0A9P8AUZ4"/>
<comment type="similarity">
    <text evidence="2">Belongs to the ADIPOR family.</text>
</comment>
<keyword evidence="5 7" id="KW-0472">Membrane</keyword>
<evidence type="ECO:0000313" key="9">
    <source>
        <dbReference type="Proteomes" id="UP000812287"/>
    </source>
</evidence>
<keyword evidence="4 7" id="KW-1133">Transmembrane helix</keyword>
<dbReference type="GeneID" id="66105281"/>
<feature type="transmembrane region" description="Helical" evidence="7">
    <location>
        <begin position="125"/>
        <end position="147"/>
    </location>
</feature>
<feature type="transmembrane region" description="Helical" evidence="7">
    <location>
        <begin position="221"/>
        <end position="242"/>
    </location>
</feature>
<feature type="transmembrane region" description="Helical" evidence="7">
    <location>
        <begin position="191"/>
        <end position="209"/>
    </location>
</feature>
<sequence length="326" mass="36413">MAVRRRLSEATALVPDLHVGVPNLSKTLHIHEVPAWMRDNEYIVSGYRRYAQNHWRGCFHSVFGCDSLLPIPILFSVGLPYCTDLHNETVNIHSHLWGAALFLYFLITFHPNFLEPYPKTTWIDLFVFVTFLSSAVFCLGASAFFHTSTCHSKEVASRCVALDYSGIVVLILGSFYPSIYYGLFCSPYAQVTYISLLTAAGLGAAYVVLQPEYARATHRGLRTSVFIGLGLTGVIPVCHALVTHGFLKLFSDMGLNWLLFSGGLYIAGGILYANRIPERFSPGMFDYFFSSHQIFHVCVVIAALAHFASISTALDFWHSEQMSCQL</sequence>
<dbReference type="EMBL" id="MU250529">
    <property type="protein sequence ID" value="KAG7448775.1"/>
    <property type="molecule type" value="Genomic_DNA"/>
</dbReference>
<dbReference type="Proteomes" id="UP000812287">
    <property type="component" value="Unassembled WGS sequence"/>
</dbReference>
<feature type="binding site" evidence="6">
    <location>
        <position position="146"/>
    </location>
    <ligand>
        <name>Zn(2+)</name>
        <dbReference type="ChEBI" id="CHEBI:29105"/>
    </ligand>
</feature>
<dbReference type="GO" id="GO:0038023">
    <property type="term" value="F:signaling receptor activity"/>
    <property type="evidence" value="ECO:0007669"/>
    <property type="project" value="TreeGrafter"/>
</dbReference>
<dbReference type="RefSeq" id="XP_043042275.1">
    <property type="nucleotide sequence ID" value="XM_043182984.1"/>
</dbReference>
<feature type="transmembrane region" description="Helical" evidence="7">
    <location>
        <begin position="294"/>
        <end position="317"/>
    </location>
</feature>
<dbReference type="InterPro" id="IPR004254">
    <property type="entry name" value="AdipoR/HlyIII-related"/>
</dbReference>
<dbReference type="Pfam" id="PF03006">
    <property type="entry name" value="HlyIII"/>
    <property type="match status" value="1"/>
</dbReference>
<dbReference type="PANTHER" id="PTHR20855">
    <property type="entry name" value="ADIPOR/PROGESTIN RECEPTOR-RELATED"/>
    <property type="match status" value="1"/>
</dbReference>
<evidence type="ECO:0000256" key="4">
    <source>
        <dbReference type="ARBA" id="ARBA00022989"/>
    </source>
</evidence>
<feature type="transmembrane region" description="Helical" evidence="7">
    <location>
        <begin position="96"/>
        <end position="113"/>
    </location>
</feature>
<dbReference type="OrthoDB" id="529367at2759"/>
<accession>A0A9P8AUZ4</accession>
<proteinExistence type="inferred from homology"/>
<feature type="transmembrane region" description="Helical" evidence="7">
    <location>
        <begin position="159"/>
        <end position="179"/>
    </location>
</feature>
<keyword evidence="3 7" id="KW-0812">Transmembrane</keyword>
<evidence type="ECO:0000313" key="8">
    <source>
        <dbReference type="EMBL" id="KAG7448775.1"/>
    </source>
</evidence>
<dbReference type="GO" id="GO:0016020">
    <property type="term" value="C:membrane"/>
    <property type="evidence" value="ECO:0007669"/>
    <property type="project" value="UniProtKB-SubCell"/>
</dbReference>